<dbReference type="GO" id="GO:0006865">
    <property type="term" value="P:amino acid transport"/>
    <property type="evidence" value="ECO:0007669"/>
    <property type="project" value="TreeGrafter"/>
</dbReference>
<gene>
    <name evidence="6" type="primary">gltB1</name>
    <name evidence="6" type="ordered locus">HRM2_08450</name>
</gene>
<dbReference type="SUPFAM" id="SSF53850">
    <property type="entry name" value="Periplasmic binding protein-like II"/>
    <property type="match status" value="1"/>
</dbReference>
<dbReference type="AlphaFoldDB" id="C0QJV5"/>
<dbReference type="eggNOG" id="COG0834">
    <property type="taxonomic scope" value="Bacteria"/>
</dbReference>
<keyword evidence="3 4" id="KW-0732">Signal</keyword>
<dbReference type="Gene3D" id="3.40.190.10">
    <property type="entry name" value="Periplasmic binding protein-like II"/>
    <property type="match status" value="2"/>
</dbReference>
<keyword evidence="2" id="KW-0813">Transport</keyword>
<dbReference type="EMBL" id="CP001087">
    <property type="protein sequence ID" value="ACN13958.1"/>
    <property type="molecule type" value="Genomic_DNA"/>
</dbReference>
<dbReference type="OrthoDB" id="9777941at2"/>
<evidence type="ECO:0000313" key="6">
    <source>
        <dbReference type="EMBL" id="ACN13958.1"/>
    </source>
</evidence>
<feature type="domain" description="Solute-binding protein family 3/N-terminal" evidence="5">
    <location>
        <begin position="35"/>
        <end position="268"/>
    </location>
</feature>
<dbReference type="EC" id="1.4.1.13" evidence="6"/>
<dbReference type="GO" id="GO:0004355">
    <property type="term" value="F:glutamate synthase (NADPH) activity"/>
    <property type="evidence" value="ECO:0007669"/>
    <property type="project" value="UniProtKB-EC"/>
</dbReference>
<dbReference type="GO" id="GO:0005576">
    <property type="term" value="C:extracellular region"/>
    <property type="evidence" value="ECO:0007669"/>
    <property type="project" value="TreeGrafter"/>
</dbReference>
<keyword evidence="6" id="KW-0560">Oxidoreductase</keyword>
<dbReference type="Proteomes" id="UP000000442">
    <property type="component" value="Chromosome"/>
</dbReference>
<dbReference type="PANTHER" id="PTHR30085">
    <property type="entry name" value="AMINO ACID ABC TRANSPORTER PERMEASE"/>
    <property type="match status" value="1"/>
</dbReference>
<dbReference type="RefSeq" id="WP_012663198.1">
    <property type="nucleotide sequence ID" value="NC_012108.1"/>
</dbReference>
<evidence type="ECO:0000259" key="5">
    <source>
        <dbReference type="SMART" id="SM00062"/>
    </source>
</evidence>
<comment type="similarity">
    <text evidence="1">Belongs to the bacterial solute-binding protein 3 family.</text>
</comment>
<evidence type="ECO:0000256" key="3">
    <source>
        <dbReference type="ARBA" id="ARBA00022729"/>
    </source>
</evidence>
<keyword evidence="7" id="KW-1185">Reference proteome</keyword>
<feature type="chain" id="PRO_5002902424" evidence="4">
    <location>
        <begin position="24"/>
        <end position="290"/>
    </location>
</feature>
<proteinExistence type="inferred from homology"/>
<dbReference type="InterPro" id="IPR001638">
    <property type="entry name" value="Solute-binding_3/MltF_N"/>
</dbReference>
<reference evidence="6 7" key="1">
    <citation type="journal article" date="2009" name="Environ. Microbiol.">
        <title>Genome sequence of Desulfobacterium autotrophicum HRM2, a marine sulfate reducer oxidizing organic carbon completely to carbon dioxide.</title>
        <authorList>
            <person name="Strittmatter A.W."/>
            <person name="Liesegang H."/>
            <person name="Rabus R."/>
            <person name="Decker I."/>
            <person name="Amann J."/>
            <person name="Andres S."/>
            <person name="Henne A."/>
            <person name="Fricke W.F."/>
            <person name="Martinez-Arias R."/>
            <person name="Bartels D."/>
            <person name="Goesmann A."/>
            <person name="Krause L."/>
            <person name="Puehler A."/>
            <person name="Klenk H.P."/>
            <person name="Richter M."/>
            <person name="Schuler M."/>
            <person name="Gloeckner F.O."/>
            <person name="Meyerdierks A."/>
            <person name="Gottschalk G."/>
            <person name="Amann R."/>
        </authorList>
    </citation>
    <scope>NUCLEOTIDE SEQUENCE [LARGE SCALE GENOMIC DNA]</scope>
    <source>
        <strain evidence="7">ATCC 43914 / DSM 3382 / HRM2</strain>
    </source>
</reference>
<feature type="signal peptide" evidence="4">
    <location>
        <begin position="1"/>
        <end position="23"/>
    </location>
</feature>
<dbReference type="CDD" id="cd13689">
    <property type="entry name" value="PBP2_BsGlnH"/>
    <property type="match status" value="1"/>
</dbReference>
<evidence type="ECO:0000256" key="1">
    <source>
        <dbReference type="ARBA" id="ARBA00010333"/>
    </source>
</evidence>
<evidence type="ECO:0000313" key="7">
    <source>
        <dbReference type="Proteomes" id="UP000000442"/>
    </source>
</evidence>
<protein>
    <submittedName>
        <fullName evidence="6">GltB1</fullName>
        <ecNumber evidence="6">1.4.1.13</ecNumber>
    </submittedName>
</protein>
<evidence type="ECO:0000256" key="2">
    <source>
        <dbReference type="ARBA" id="ARBA00022448"/>
    </source>
</evidence>
<dbReference type="STRING" id="177437.HRM2_08450"/>
<organism evidence="6 7">
    <name type="scientific">Desulforapulum autotrophicum (strain ATCC 43914 / DSM 3382 / VKM B-1955 / HRM2)</name>
    <name type="common">Desulfobacterium autotrophicum</name>
    <dbReference type="NCBI Taxonomy" id="177437"/>
    <lineage>
        <taxon>Bacteria</taxon>
        <taxon>Pseudomonadati</taxon>
        <taxon>Thermodesulfobacteriota</taxon>
        <taxon>Desulfobacteria</taxon>
        <taxon>Desulfobacterales</taxon>
        <taxon>Desulfobacteraceae</taxon>
        <taxon>Desulforapulum</taxon>
    </lineage>
</organism>
<evidence type="ECO:0000256" key="4">
    <source>
        <dbReference type="SAM" id="SignalP"/>
    </source>
</evidence>
<dbReference type="Pfam" id="PF00497">
    <property type="entry name" value="SBP_bac_3"/>
    <property type="match status" value="1"/>
</dbReference>
<sequence length="290" mass="32210">MRKPLLFGTILMLFMVFTSGAFAGDTLKKISDSNKFIVGARDGAIPFGFHNAENEHVGFSIDLAKELHKALEERLGKPLEFEIKVVNPKTRIPLVANGNLNMVCGAATHTVPREDTVDFSLTFFLTGSQLLAKKSGGYMVAKDLSGKKIGAAQGSTNEKTIRNLNESGYFNPPVKLVVYQEHTQGMLALRNGAINAYCGDGSHLAGMKAKAMDPDNYVILGELLSYDPYGFILPENDSNFKDFVNEQLIRMFVDGRYMKYYEKWFGPEGEVPFPMTADFKTLLKLQSWPL</sequence>
<dbReference type="HOGENOM" id="CLU_019602_18_4_7"/>
<dbReference type="PANTHER" id="PTHR30085:SF6">
    <property type="entry name" value="ABC TRANSPORTER GLUTAMINE-BINDING PROTEIN GLNH"/>
    <property type="match status" value="1"/>
</dbReference>
<dbReference type="SMART" id="SM00062">
    <property type="entry name" value="PBPb"/>
    <property type="match status" value="1"/>
</dbReference>
<dbReference type="InterPro" id="IPR051455">
    <property type="entry name" value="Bact_solute-bind_prot3"/>
</dbReference>
<name>C0QJV5_DESAH</name>
<dbReference type="KEGG" id="dat:HRM2_08450"/>
<dbReference type="GO" id="GO:0030288">
    <property type="term" value="C:outer membrane-bounded periplasmic space"/>
    <property type="evidence" value="ECO:0007669"/>
    <property type="project" value="TreeGrafter"/>
</dbReference>
<accession>C0QJV5</accession>